<dbReference type="Gene3D" id="1.10.630.10">
    <property type="entry name" value="Cytochrome P450"/>
    <property type="match status" value="1"/>
</dbReference>
<proteinExistence type="predicted"/>
<organism evidence="1 2">
    <name type="scientific">Colletotrichum phormii</name>
    <dbReference type="NCBI Taxonomy" id="359342"/>
    <lineage>
        <taxon>Eukaryota</taxon>
        <taxon>Fungi</taxon>
        <taxon>Dikarya</taxon>
        <taxon>Ascomycota</taxon>
        <taxon>Pezizomycotina</taxon>
        <taxon>Sordariomycetes</taxon>
        <taxon>Hypocreomycetidae</taxon>
        <taxon>Glomerellales</taxon>
        <taxon>Glomerellaceae</taxon>
        <taxon>Colletotrichum</taxon>
        <taxon>Colletotrichum acutatum species complex</taxon>
    </lineage>
</organism>
<dbReference type="InterPro" id="IPR036396">
    <property type="entry name" value="Cyt_P450_sf"/>
</dbReference>
<evidence type="ECO:0000313" key="1">
    <source>
        <dbReference type="EMBL" id="KAK1633225.1"/>
    </source>
</evidence>
<evidence type="ECO:0000313" key="2">
    <source>
        <dbReference type="Proteomes" id="UP001243989"/>
    </source>
</evidence>
<comment type="caution">
    <text evidence="1">The sequence shown here is derived from an EMBL/GenBank/DDBJ whole genome shotgun (WGS) entry which is preliminary data.</text>
</comment>
<reference evidence="1" key="1">
    <citation type="submission" date="2021-06" db="EMBL/GenBank/DDBJ databases">
        <title>Comparative genomics, transcriptomics and evolutionary studies reveal genomic signatures of adaptation to plant cell wall in hemibiotrophic fungi.</title>
        <authorList>
            <consortium name="DOE Joint Genome Institute"/>
            <person name="Baroncelli R."/>
            <person name="Diaz J.F."/>
            <person name="Benocci T."/>
            <person name="Peng M."/>
            <person name="Battaglia E."/>
            <person name="Haridas S."/>
            <person name="Andreopoulos W."/>
            <person name="Labutti K."/>
            <person name="Pangilinan J."/>
            <person name="Floch G.L."/>
            <person name="Makela M.R."/>
            <person name="Henrissat B."/>
            <person name="Grigoriev I.V."/>
            <person name="Crouch J.A."/>
            <person name="De Vries R.P."/>
            <person name="Sukno S.A."/>
            <person name="Thon M.R."/>
        </authorList>
    </citation>
    <scope>NUCLEOTIDE SEQUENCE</scope>
    <source>
        <strain evidence="1">CBS 102054</strain>
    </source>
</reference>
<dbReference type="GeneID" id="85475828"/>
<dbReference type="GO" id="GO:0004497">
    <property type="term" value="F:monooxygenase activity"/>
    <property type="evidence" value="ECO:0007669"/>
    <property type="project" value="InterPro"/>
</dbReference>
<dbReference type="EMBL" id="JAHMHQ010000018">
    <property type="protein sequence ID" value="KAK1633225.1"/>
    <property type="molecule type" value="Genomic_DNA"/>
</dbReference>
<dbReference type="RefSeq" id="XP_060441832.1">
    <property type="nucleotide sequence ID" value="XM_060590966.1"/>
</dbReference>
<name>A0AAI9ZKA1_9PEZI</name>
<dbReference type="GO" id="GO:0020037">
    <property type="term" value="F:heme binding"/>
    <property type="evidence" value="ECO:0007669"/>
    <property type="project" value="InterPro"/>
</dbReference>
<keyword evidence="2" id="KW-1185">Reference proteome</keyword>
<dbReference type="Proteomes" id="UP001243989">
    <property type="component" value="Unassembled WGS sequence"/>
</dbReference>
<dbReference type="SUPFAM" id="SSF48264">
    <property type="entry name" value="Cytochrome P450"/>
    <property type="match status" value="1"/>
</dbReference>
<dbReference type="GO" id="GO:0005506">
    <property type="term" value="F:iron ion binding"/>
    <property type="evidence" value="ECO:0007669"/>
    <property type="project" value="InterPro"/>
</dbReference>
<sequence>MAYAELRIILAKLVWNFDLELMDESKEWTSRQRIYIIWQKVPLLVRCKDRH</sequence>
<protein>
    <submittedName>
        <fullName evidence="1">Uncharacterized protein</fullName>
    </submittedName>
</protein>
<dbReference type="AlphaFoldDB" id="A0AAI9ZKA1"/>
<dbReference type="GO" id="GO:0016705">
    <property type="term" value="F:oxidoreductase activity, acting on paired donors, with incorporation or reduction of molecular oxygen"/>
    <property type="evidence" value="ECO:0007669"/>
    <property type="project" value="InterPro"/>
</dbReference>
<gene>
    <name evidence="1" type="ORF">BDP81DRAFT_434459</name>
</gene>
<accession>A0AAI9ZKA1</accession>